<dbReference type="EMBL" id="JAGPXC010000005">
    <property type="protein sequence ID" value="KAH6653337.1"/>
    <property type="molecule type" value="Genomic_DNA"/>
</dbReference>
<dbReference type="RefSeq" id="XP_045957614.1">
    <property type="nucleotide sequence ID" value="XM_046104931.1"/>
</dbReference>
<keyword evidence="3" id="KW-1185">Reference proteome</keyword>
<evidence type="ECO:0000313" key="2">
    <source>
        <dbReference type="EMBL" id="KAH6653337.1"/>
    </source>
</evidence>
<evidence type="ECO:0000313" key="3">
    <source>
        <dbReference type="Proteomes" id="UP000758603"/>
    </source>
</evidence>
<feature type="region of interest" description="Disordered" evidence="1">
    <location>
        <begin position="1"/>
        <end position="22"/>
    </location>
</feature>
<organism evidence="2 3">
    <name type="scientific">Truncatella angustata</name>
    <dbReference type="NCBI Taxonomy" id="152316"/>
    <lineage>
        <taxon>Eukaryota</taxon>
        <taxon>Fungi</taxon>
        <taxon>Dikarya</taxon>
        <taxon>Ascomycota</taxon>
        <taxon>Pezizomycotina</taxon>
        <taxon>Sordariomycetes</taxon>
        <taxon>Xylariomycetidae</taxon>
        <taxon>Amphisphaeriales</taxon>
        <taxon>Sporocadaceae</taxon>
        <taxon>Truncatella</taxon>
    </lineage>
</organism>
<protein>
    <submittedName>
        <fullName evidence="2">Uncharacterized protein</fullName>
    </submittedName>
</protein>
<proteinExistence type="predicted"/>
<comment type="caution">
    <text evidence="2">The sequence shown here is derived from an EMBL/GenBank/DDBJ whole genome shotgun (WGS) entry which is preliminary data.</text>
</comment>
<dbReference type="GeneID" id="70133822"/>
<name>A0A9P8UJH7_9PEZI</name>
<dbReference type="AlphaFoldDB" id="A0A9P8UJH7"/>
<evidence type="ECO:0000256" key="1">
    <source>
        <dbReference type="SAM" id="MobiDB-lite"/>
    </source>
</evidence>
<gene>
    <name evidence="2" type="ORF">BKA67DRAFT_593294</name>
</gene>
<dbReference type="OrthoDB" id="10057496at2759"/>
<dbReference type="Proteomes" id="UP000758603">
    <property type="component" value="Unassembled WGS sequence"/>
</dbReference>
<reference evidence="2" key="1">
    <citation type="journal article" date="2021" name="Nat. Commun.">
        <title>Genetic determinants of endophytism in the Arabidopsis root mycobiome.</title>
        <authorList>
            <person name="Mesny F."/>
            <person name="Miyauchi S."/>
            <person name="Thiergart T."/>
            <person name="Pickel B."/>
            <person name="Atanasova L."/>
            <person name="Karlsson M."/>
            <person name="Huettel B."/>
            <person name="Barry K.W."/>
            <person name="Haridas S."/>
            <person name="Chen C."/>
            <person name="Bauer D."/>
            <person name="Andreopoulos W."/>
            <person name="Pangilinan J."/>
            <person name="LaButti K."/>
            <person name="Riley R."/>
            <person name="Lipzen A."/>
            <person name="Clum A."/>
            <person name="Drula E."/>
            <person name="Henrissat B."/>
            <person name="Kohler A."/>
            <person name="Grigoriev I.V."/>
            <person name="Martin F.M."/>
            <person name="Hacquard S."/>
        </authorList>
    </citation>
    <scope>NUCLEOTIDE SEQUENCE</scope>
    <source>
        <strain evidence="2">MPI-SDFR-AT-0073</strain>
    </source>
</reference>
<accession>A0A9P8UJH7</accession>
<sequence length="246" mass="26461">MSAAIGRGWNPASGWDSGDLPPGLSPAGVGGYVGIPGAPVATGPVSTMPFAGMNGPYGYQASSFPYSPGPPAAVGPVYTWPANGFQHPLPVFPNQPGGPRYPSPHPVVSSDAPALNFQNSTGGMGCEPGYNYYFPSEHTKIHVIKSRDPPWRLPAGMSMNFEAYHVPVIVTLECLMNGFGATNPVAKKNKITEVCEGGNNRWYKGMTWSADDEDEMKKTLKELGWDNSRSGRPHEKPVIWIWVTKD</sequence>